<dbReference type="RefSeq" id="WP_088257450.1">
    <property type="nucleotide sequence ID" value="NZ_NIDE01000014.1"/>
</dbReference>
<name>A0A225DGB5_9BACT</name>
<dbReference type="InterPro" id="IPR042119">
    <property type="entry name" value="QueA_dom2"/>
</dbReference>
<protein>
    <recommendedName>
        <fullName evidence="5">S-adenosylmethionine:tRNA ribosyltransferase-isomerase</fullName>
        <ecNumber evidence="5">2.4.99.17</ecNumber>
    </recommendedName>
    <alternativeName>
        <fullName evidence="5">Queuosine biosynthesis protein QueA</fullName>
    </alternativeName>
</protein>
<dbReference type="EC" id="2.4.99.17" evidence="5"/>
<dbReference type="OrthoDB" id="9805933at2"/>
<dbReference type="GO" id="GO:0051075">
    <property type="term" value="F:S-adenosylmethionine:tRNA ribosyltransferase-isomerase activity"/>
    <property type="evidence" value="ECO:0007669"/>
    <property type="project" value="UniProtKB-EC"/>
</dbReference>
<evidence type="ECO:0000256" key="5">
    <source>
        <dbReference type="HAMAP-Rule" id="MF_00113"/>
    </source>
</evidence>
<evidence type="ECO:0000256" key="4">
    <source>
        <dbReference type="ARBA" id="ARBA00022785"/>
    </source>
</evidence>
<dbReference type="Pfam" id="PF02547">
    <property type="entry name" value="Queuosine_synth"/>
    <property type="match status" value="1"/>
</dbReference>
<evidence type="ECO:0000313" key="6">
    <source>
        <dbReference type="EMBL" id="OWK37558.1"/>
    </source>
</evidence>
<evidence type="ECO:0000256" key="2">
    <source>
        <dbReference type="ARBA" id="ARBA00022679"/>
    </source>
</evidence>
<reference evidence="7" key="1">
    <citation type="submission" date="2017-06" db="EMBL/GenBank/DDBJ databases">
        <title>Genome analysis of Fimbriiglobus ruber SP5, the first member of the order Planctomycetales with confirmed chitinolytic capability.</title>
        <authorList>
            <person name="Ravin N.V."/>
            <person name="Rakitin A.L."/>
            <person name="Ivanova A.A."/>
            <person name="Beletsky A.V."/>
            <person name="Kulichevskaya I.S."/>
            <person name="Mardanov A.V."/>
            <person name="Dedysh S.N."/>
        </authorList>
    </citation>
    <scope>NUCLEOTIDE SEQUENCE [LARGE SCALE GENOMIC DNA]</scope>
    <source>
        <strain evidence="7">SP5</strain>
    </source>
</reference>
<dbReference type="Proteomes" id="UP000214646">
    <property type="component" value="Unassembled WGS sequence"/>
</dbReference>
<comment type="function">
    <text evidence="5">Transfers and isomerizes the ribose moiety from AdoMet to the 7-aminomethyl group of 7-deazaguanine (preQ1-tRNA) to give epoxyqueuosine (oQ-tRNA).</text>
</comment>
<dbReference type="PANTHER" id="PTHR30307:SF0">
    <property type="entry name" value="S-ADENOSYLMETHIONINE:TRNA RIBOSYLTRANSFERASE-ISOMERASE"/>
    <property type="match status" value="1"/>
</dbReference>
<keyword evidence="7" id="KW-1185">Reference proteome</keyword>
<proteinExistence type="inferred from homology"/>
<organism evidence="6 7">
    <name type="scientific">Fimbriiglobus ruber</name>
    <dbReference type="NCBI Taxonomy" id="1908690"/>
    <lineage>
        <taxon>Bacteria</taxon>
        <taxon>Pseudomonadati</taxon>
        <taxon>Planctomycetota</taxon>
        <taxon>Planctomycetia</taxon>
        <taxon>Gemmatales</taxon>
        <taxon>Gemmataceae</taxon>
        <taxon>Fimbriiglobus</taxon>
    </lineage>
</organism>
<evidence type="ECO:0000256" key="1">
    <source>
        <dbReference type="ARBA" id="ARBA00022490"/>
    </source>
</evidence>
<evidence type="ECO:0000313" key="7">
    <source>
        <dbReference type="Proteomes" id="UP000214646"/>
    </source>
</evidence>
<keyword evidence="2 5" id="KW-0808">Transferase</keyword>
<comment type="pathway">
    <text evidence="5">tRNA modification; tRNA-queuosine biosynthesis.</text>
</comment>
<comment type="similarity">
    <text evidence="5">Belongs to the QueA family.</text>
</comment>
<keyword evidence="4 5" id="KW-0671">Queuosine biosynthesis</keyword>
<comment type="subunit">
    <text evidence="5">Monomer.</text>
</comment>
<sequence>MSDLFFDYDLPEHLVAQEPAHPRDAARLLVARRDTGTLEHRVFHDLPDLLRPGDLIVLNDTKVLPARVIGRRAKTGGKWEGLFLHENPSGEWELLAQTRGFPEVGETLIVEPGELKLVLTGRTTDRHWLVRPDPPGTPADLLARHGQVPLPPYIRKGRARTDDQARYQTVYAAHTGSVAAPTAGLHFTPELFERLTATGIRTARVTLHVGLGTFAPVKTQDPTAHPIHAEWCEVGPETVAAVVETRARGGRVVAVGTTTTRTLESAARGGTLVPWRGDTSLFIRPPFNFQVLGGLVTNFHLPKTTLLLLAQAFAGTDLLRAAYREAVAREYRFYSYGDAMVIL</sequence>
<dbReference type="InterPro" id="IPR003699">
    <property type="entry name" value="QueA"/>
</dbReference>
<keyword evidence="6" id="KW-0413">Isomerase</keyword>
<dbReference type="GO" id="GO:0008616">
    <property type="term" value="P:tRNA queuosine(34) biosynthetic process"/>
    <property type="evidence" value="ECO:0007669"/>
    <property type="project" value="UniProtKB-UniRule"/>
</dbReference>
<dbReference type="NCBIfam" id="TIGR00113">
    <property type="entry name" value="queA"/>
    <property type="match status" value="1"/>
</dbReference>
<comment type="caution">
    <text evidence="6">The sequence shown here is derived from an EMBL/GenBank/DDBJ whole genome shotgun (WGS) entry which is preliminary data.</text>
</comment>
<dbReference type="Gene3D" id="2.40.10.240">
    <property type="entry name" value="QueA-like"/>
    <property type="match status" value="1"/>
</dbReference>
<keyword evidence="1 5" id="KW-0963">Cytoplasm</keyword>
<keyword evidence="3 5" id="KW-0949">S-adenosyl-L-methionine</keyword>
<dbReference type="Gene3D" id="3.40.1780.10">
    <property type="entry name" value="QueA-like"/>
    <property type="match status" value="1"/>
</dbReference>
<gene>
    <name evidence="5" type="primary">queA</name>
    <name evidence="6" type="ORF">FRUB_06678</name>
</gene>
<dbReference type="PANTHER" id="PTHR30307">
    <property type="entry name" value="S-ADENOSYLMETHIONINE:TRNA RIBOSYLTRANSFERASE-ISOMERASE"/>
    <property type="match status" value="1"/>
</dbReference>
<evidence type="ECO:0000256" key="3">
    <source>
        <dbReference type="ARBA" id="ARBA00022691"/>
    </source>
</evidence>
<dbReference type="GO" id="GO:0005737">
    <property type="term" value="C:cytoplasm"/>
    <property type="evidence" value="ECO:0007669"/>
    <property type="project" value="UniProtKB-SubCell"/>
</dbReference>
<comment type="catalytic activity">
    <reaction evidence="5">
        <text>7-aminomethyl-7-carbaguanosine(34) in tRNA + S-adenosyl-L-methionine = epoxyqueuosine(34) in tRNA + adenine + L-methionine + 2 H(+)</text>
        <dbReference type="Rhea" id="RHEA:32155"/>
        <dbReference type="Rhea" id="RHEA-COMP:10342"/>
        <dbReference type="Rhea" id="RHEA-COMP:18582"/>
        <dbReference type="ChEBI" id="CHEBI:15378"/>
        <dbReference type="ChEBI" id="CHEBI:16708"/>
        <dbReference type="ChEBI" id="CHEBI:57844"/>
        <dbReference type="ChEBI" id="CHEBI:59789"/>
        <dbReference type="ChEBI" id="CHEBI:82833"/>
        <dbReference type="ChEBI" id="CHEBI:194443"/>
        <dbReference type="EC" id="2.4.99.17"/>
    </reaction>
</comment>
<dbReference type="UniPathway" id="UPA00392"/>
<dbReference type="EMBL" id="NIDE01000014">
    <property type="protein sequence ID" value="OWK37558.1"/>
    <property type="molecule type" value="Genomic_DNA"/>
</dbReference>
<comment type="subcellular location">
    <subcellularLocation>
        <location evidence="5">Cytoplasm</location>
    </subcellularLocation>
</comment>
<dbReference type="InterPro" id="IPR042118">
    <property type="entry name" value="QueA_dom1"/>
</dbReference>
<dbReference type="SUPFAM" id="SSF111337">
    <property type="entry name" value="QueA-like"/>
    <property type="match status" value="1"/>
</dbReference>
<dbReference type="NCBIfam" id="NF001140">
    <property type="entry name" value="PRK00147.1"/>
    <property type="match status" value="1"/>
</dbReference>
<accession>A0A225DGB5</accession>
<dbReference type="InterPro" id="IPR036100">
    <property type="entry name" value="QueA_sf"/>
</dbReference>
<dbReference type="HAMAP" id="MF_00113">
    <property type="entry name" value="QueA"/>
    <property type="match status" value="1"/>
</dbReference>
<dbReference type="AlphaFoldDB" id="A0A225DGB5"/>